<sequence>MGDTDKISLKLLVDKENNKVLFAEAGTYFVKVLLSFLSYPIGASVDALDMQYFQTEACKDMLVRPTWACSTSTKIHYHYKIHGEQNCCGVKHKITPVDESEIFMITDDLHVKKVSMETGVQILSQMGITDVSVVEEKIISVTEVEVVWTTYTKARKKLCNEYPEQFTKDKKIPFNPKSEGGYVKATTIFMVTDELTVEPFSLVSSISFINKLDVPLSDLEERIATFGEQEVMDLLRRSLLSKKPITDIFLKPRGIIKYTRKRMKTEPLDKQFLALEQTVLRDSIEKISLKLLVRKSQNKVLYAVANAEFVDLIFSVLTFPWETMIELFCGCSYIGSMDNLYKSEEKLCNEYPGQFTKDEKKPFNPKCCGGFVKPTTVFMVTDELTVEPFSLVSSISFINRLDVPLSDLEERLATVGEQEALSIVKASLTTTTPLTNVFCKKN</sequence>
<dbReference type="Proteomes" id="UP000230069">
    <property type="component" value="Unassembled WGS sequence"/>
</dbReference>
<name>A0A2G5DGU8_AQUCA</name>
<keyword evidence="2" id="KW-1185">Reference proteome</keyword>
<evidence type="ECO:0000313" key="1">
    <source>
        <dbReference type="EMBL" id="PIA42702.1"/>
    </source>
</evidence>
<accession>A0A2G5DGU8</accession>
<dbReference type="InParanoid" id="A0A2G5DGU8"/>
<dbReference type="EMBL" id="KZ305037">
    <property type="protein sequence ID" value="PIA42702.1"/>
    <property type="molecule type" value="Genomic_DNA"/>
</dbReference>
<dbReference type="OrthoDB" id="913951at2759"/>
<organism evidence="1 2">
    <name type="scientific">Aquilegia coerulea</name>
    <name type="common">Rocky mountain columbine</name>
    <dbReference type="NCBI Taxonomy" id="218851"/>
    <lineage>
        <taxon>Eukaryota</taxon>
        <taxon>Viridiplantae</taxon>
        <taxon>Streptophyta</taxon>
        <taxon>Embryophyta</taxon>
        <taxon>Tracheophyta</taxon>
        <taxon>Spermatophyta</taxon>
        <taxon>Magnoliopsida</taxon>
        <taxon>Ranunculales</taxon>
        <taxon>Ranunculaceae</taxon>
        <taxon>Thalictroideae</taxon>
        <taxon>Aquilegia</taxon>
    </lineage>
</organism>
<proteinExistence type="predicted"/>
<dbReference type="AlphaFoldDB" id="A0A2G5DGU8"/>
<dbReference type="PANTHER" id="PTHR33103">
    <property type="entry name" value="OS01G0153900 PROTEIN"/>
    <property type="match status" value="1"/>
</dbReference>
<dbReference type="InterPro" id="IPR007750">
    <property type="entry name" value="DUF674"/>
</dbReference>
<evidence type="ECO:0000313" key="2">
    <source>
        <dbReference type="Proteomes" id="UP000230069"/>
    </source>
</evidence>
<dbReference type="PANTHER" id="PTHR33103:SF27">
    <property type="entry name" value="OS04G0594700 PROTEIN"/>
    <property type="match status" value="1"/>
</dbReference>
<reference evidence="1 2" key="1">
    <citation type="submission" date="2017-09" db="EMBL/GenBank/DDBJ databases">
        <title>WGS assembly of Aquilegia coerulea Goldsmith.</title>
        <authorList>
            <person name="Hodges S."/>
            <person name="Kramer E."/>
            <person name="Nordborg M."/>
            <person name="Tomkins J."/>
            <person name="Borevitz J."/>
            <person name="Derieg N."/>
            <person name="Yan J."/>
            <person name="Mihaltcheva S."/>
            <person name="Hayes R.D."/>
            <person name="Rokhsar D."/>
        </authorList>
    </citation>
    <scope>NUCLEOTIDE SEQUENCE [LARGE SCALE GENOMIC DNA]</scope>
    <source>
        <strain evidence="2">cv. Goldsmith</strain>
    </source>
</reference>
<dbReference type="Pfam" id="PF05056">
    <property type="entry name" value="DUF674"/>
    <property type="match status" value="4"/>
</dbReference>
<protein>
    <recommendedName>
        <fullName evidence="3">DUF674 domain-containing protein</fullName>
    </recommendedName>
</protein>
<gene>
    <name evidence="1" type="ORF">AQUCO_02000271v1</name>
</gene>
<evidence type="ECO:0008006" key="3">
    <source>
        <dbReference type="Google" id="ProtNLM"/>
    </source>
</evidence>